<name>A0AAE1MZN5_9FABA</name>
<evidence type="ECO:0000256" key="9">
    <source>
        <dbReference type="ARBA" id="ARBA00023193"/>
    </source>
</evidence>
<dbReference type="PANTHER" id="PTHR33453:SF9">
    <property type="entry name" value="ALBUMIN B-32"/>
    <property type="match status" value="1"/>
</dbReference>
<dbReference type="Proteomes" id="UP001293593">
    <property type="component" value="Unassembled WGS sequence"/>
</dbReference>
<dbReference type="PRINTS" id="PR00396">
    <property type="entry name" value="SHIGARICIN"/>
</dbReference>
<dbReference type="InterPro" id="IPR036041">
    <property type="entry name" value="Ribosome-inact_prot_sf"/>
</dbReference>
<dbReference type="AlphaFoldDB" id="A0AAE1MZN5"/>
<evidence type="ECO:0000256" key="7">
    <source>
        <dbReference type="ARBA" id="ARBA00022801"/>
    </source>
</evidence>
<dbReference type="InterPro" id="IPR017989">
    <property type="entry name" value="Ribosome_inactivat_1/2"/>
</dbReference>
<feature type="domain" description="DUF6598" evidence="12">
    <location>
        <begin position="276"/>
        <end position="493"/>
    </location>
</feature>
<gene>
    <name evidence="13" type="ORF">QN277_011662</name>
</gene>
<dbReference type="GO" id="GO:0006952">
    <property type="term" value="P:defense response"/>
    <property type="evidence" value="ECO:0007669"/>
    <property type="project" value="UniProtKB-KW"/>
</dbReference>
<evidence type="ECO:0000256" key="11">
    <source>
        <dbReference type="RuleBase" id="RU004915"/>
    </source>
</evidence>
<keyword evidence="7 11" id="KW-0378">Hydrolase</keyword>
<dbReference type="Gene3D" id="3.40.420.10">
    <property type="entry name" value="Ricin (A subunit), domain 1"/>
    <property type="match status" value="1"/>
</dbReference>
<comment type="similarity">
    <text evidence="2">Belongs to the ribosome-inactivating protein family. Type 1 RIP subfamily.</text>
</comment>
<accession>A0AAE1MZN5</accession>
<evidence type="ECO:0000256" key="8">
    <source>
        <dbReference type="ARBA" id="ARBA00022821"/>
    </source>
</evidence>
<comment type="catalytic activity">
    <reaction evidence="1 11">
        <text>Endohydrolysis of the N-glycosidic bond at one specific adenosine on the 28S rRNA.</text>
        <dbReference type="EC" id="3.2.2.22"/>
    </reaction>
</comment>
<keyword evidence="6" id="KW-0677">Repeat</keyword>
<evidence type="ECO:0000256" key="5">
    <source>
        <dbReference type="ARBA" id="ARBA00022734"/>
    </source>
</evidence>
<evidence type="ECO:0000259" key="12">
    <source>
        <dbReference type="Pfam" id="PF20241"/>
    </source>
</evidence>
<dbReference type="GO" id="GO:0030246">
    <property type="term" value="F:carbohydrate binding"/>
    <property type="evidence" value="ECO:0007669"/>
    <property type="project" value="UniProtKB-KW"/>
</dbReference>
<evidence type="ECO:0000256" key="3">
    <source>
        <dbReference type="ARBA" id="ARBA00012001"/>
    </source>
</evidence>
<protein>
    <recommendedName>
        <fullName evidence="3">rRNA N-glycosylase</fullName>
        <ecNumber evidence="3">3.2.2.22</ecNumber>
    </recommendedName>
    <alternativeName>
        <fullName evidence="10">rRNA N-glycosidase</fullName>
    </alternativeName>
</protein>
<sequence length="522" mass="58107">MVVEFTEEFNVQSSTKGGYRDFIQRLRSRLGVRSSHNLPALAVQRNPPTQFFDLALRTSRHAVWFRFRMDNLYLLGYRMENGQWLEFDNRNENKELVHLIAEPGTTFLGFDGSYGALENVANRNITSIRVGVHNLEEAINQLAVTTDRATRARSLVVVIMIISESTRLIPVFNFVADSFDNRSHTTPDTESLIQLWIMVLVRCWASLSAALLRADAYPDEKFQLRPNNIRIPPNDTEIRTIADAVAILGILLGLCFYPTRRMATNSDGQCFLGLPLVQVFTVQINNIYDKDPRQLYGKITVDNGLYTESLYDRTSDNYESIKPGQNASLIGPSESVSAFGNVIIKLLLTNKGTHSGDSAIINQVISWDSANMADVYDELISQKLDDSGRGSVTVNYAVLRNAAAARVTVTVQETTKVYGHVSACYDKWEDPKTTCLLFDKTSDNYVEVKRLETIPMSRSVVAVPLDRTLKVTGSLKDSVGGVIANGTVEIPVPGTIPSTTVKRINGENGKWVTVTVSWSSGF</sequence>
<dbReference type="Pfam" id="PF00161">
    <property type="entry name" value="RIP"/>
    <property type="match status" value="1"/>
</dbReference>
<dbReference type="SUPFAM" id="SSF56371">
    <property type="entry name" value="Ribosome inactivating proteins (RIP)"/>
    <property type="match status" value="1"/>
</dbReference>
<dbReference type="InterPro" id="IPR046533">
    <property type="entry name" value="DUF6598"/>
</dbReference>
<proteinExistence type="inferred from homology"/>
<organism evidence="13 14">
    <name type="scientific">Acacia crassicarpa</name>
    <name type="common">northern wattle</name>
    <dbReference type="NCBI Taxonomy" id="499986"/>
    <lineage>
        <taxon>Eukaryota</taxon>
        <taxon>Viridiplantae</taxon>
        <taxon>Streptophyta</taxon>
        <taxon>Embryophyta</taxon>
        <taxon>Tracheophyta</taxon>
        <taxon>Spermatophyta</taxon>
        <taxon>Magnoliopsida</taxon>
        <taxon>eudicotyledons</taxon>
        <taxon>Gunneridae</taxon>
        <taxon>Pentapetalae</taxon>
        <taxon>rosids</taxon>
        <taxon>fabids</taxon>
        <taxon>Fabales</taxon>
        <taxon>Fabaceae</taxon>
        <taxon>Caesalpinioideae</taxon>
        <taxon>mimosoid clade</taxon>
        <taxon>Acacieae</taxon>
        <taxon>Acacia</taxon>
    </lineage>
</organism>
<dbReference type="EMBL" id="JAWXYG010000002">
    <property type="protein sequence ID" value="KAK4279974.1"/>
    <property type="molecule type" value="Genomic_DNA"/>
</dbReference>
<evidence type="ECO:0000256" key="4">
    <source>
        <dbReference type="ARBA" id="ARBA00022656"/>
    </source>
</evidence>
<keyword evidence="8 11" id="KW-0611">Plant defense</keyword>
<evidence type="ECO:0000256" key="2">
    <source>
        <dbReference type="ARBA" id="ARBA00008544"/>
    </source>
</evidence>
<dbReference type="GO" id="GO:0017148">
    <property type="term" value="P:negative regulation of translation"/>
    <property type="evidence" value="ECO:0007669"/>
    <property type="project" value="UniProtKB-KW"/>
</dbReference>
<evidence type="ECO:0000256" key="10">
    <source>
        <dbReference type="ARBA" id="ARBA00030788"/>
    </source>
</evidence>
<keyword evidence="4 11" id="KW-0800">Toxin</keyword>
<reference evidence="13" key="1">
    <citation type="submission" date="2023-10" db="EMBL/GenBank/DDBJ databases">
        <title>Chromosome-level genome of the transformable northern wattle, Acacia crassicarpa.</title>
        <authorList>
            <person name="Massaro I."/>
            <person name="Sinha N.R."/>
            <person name="Poethig S."/>
            <person name="Leichty A.R."/>
        </authorList>
    </citation>
    <scope>NUCLEOTIDE SEQUENCE</scope>
    <source>
        <strain evidence="13">Acra3RX</strain>
        <tissue evidence="13">Leaf</tissue>
    </source>
</reference>
<keyword evidence="5" id="KW-0430">Lectin</keyword>
<evidence type="ECO:0000256" key="1">
    <source>
        <dbReference type="ARBA" id="ARBA00000237"/>
    </source>
</evidence>
<evidence type="ECO:0000313" key="14">
    <source>
        <dbReference type="Proteomes" id="UP001293593"/>
    </source>
</evidence>
<keyword evidence="9 11" id="KW-0652">Protein synthesis inhibitor</keyword>
<dbReference type="PANTHER" id="PTHR33453">
    <property type="match status" value="1"/>
</dbReference>
<dbReference type="GO" id="GO:0030598">
    <property type="term" value="F:rRNA N-glycosylase activity"/>
    <property type="evidence" value="ECO:0007669"/>
    <property type="project" value="UniProtKB-EC"/>
</dbReference>
<dbReference type="GO" id="GO:0090729">
    <property type="term" value="F:toxin activity"/>
    <property type="evidence" value="ECO:0007669"/>
    <property type="project" value="UniProtKB-KW"/>
</dbReference>
<dbReference type="InterPro" id="IPR016138">
    <property type="entry name" value="Ribosome_inactivat_prot_sub1"/>
</dbReference>
<evidence type="ECO:0000313" key="13">
    <source>
        <dbReference type="EMBL" id="KAK4279974.1"/>
    </source>
</evidence>
<dbReference type="InterPro" id="IPR001574">
    <property type="entry name" value="Ribosome_inactivat_prot"/>
</dbReference>
<dbReference type="Pfam" id="PF20241">
    <property type="entry name" value="DUF6598"/>
    <property type="match status" value="1"/>
</dbReference>
<evidence type="ECO:0000256" key="6">
    <source>
        <dbReference type="ARBA" id="ARBA00022737"/>
    </source>
</evidence>
<dbReference type="EC" id="3.2.2.22" evidence="3"/>
<comment type="caution">
    <text evidence="13">The sequence shown here is derived from an EMBL/GenBank/DDBJ whole genome shotgun (WGS) entry which is preliminary data.</text>
</comment>
<keyword evidence="14" id="KW-1185">Reference proteome</keyword>